<keyword evidence="1" id="KW-0472">Membrane</keyword>
<dbReference type="Proteomes" id="UP000612362">
    <property type="component" value="Unassembled WGS sequence"/>
</dbReference>
<keyword evidence="1" id="KW-1133">Transmembrane helix</keyword>
<evidence type="ECO:0008006" key="4">
    <source>
        <dbReference type="Google" id="ProtNLM"/>
    </source>
</evidence>
<sequence>MRQPGTRLQATAHLSLSTVQGRNAMVLLLSCVSSSMDAISFLLLGRVFIANMTGNVMFAQFEG</sequence>
<evidence type="ECO:0000256" key="1">
    <source>
        <dbReference type="SAM" id="Phobius"/>
    </source>
</evidence>
<gene>
    <name evidence="2" type="ORF">KSX_91030</name>
</gene>
<reference evidence="2" key="1">
    <citation type="submission" date="2020-10" db="EMBL/GenBank/DDBJ databases">
        <title>Taxonomic study of unclassified bacteria belonging to the class Ktedonobacteria.</title>
        <authorList>
            <person name="Yabe S."/>
            <person name="Wang C.M."/>
            <person name="Zheng Y."/>
            <person name="Sakai Y."/>
            <person name="Cavaletti L."/>
            <person name="Monciardini P."/>
            <person name="Donadio S."/>
        </authorList>
    </citation>
    <scope>NUCLEOTIDE SEQUENCE</scope>
    <source>
        <strain evidence="2">SOSP1-1</strain>
    </source>
</reference>
<dbReference type="Pfam" id="PF06912">
    <property type="entry name" value="DUF1275"/>
    <property type="match status" value="1"/>
</dbReference>
<dbReference type="InterPro" id="IPR010699">
    <property type="entry name" value="DUF1275"/>
</dbReference>
<protein>
    <recommendedName>
        <fullName evidence="4">DUF1275 domain-containing protein</fullName>
    </recommendedName>
</protein>
<keyword evidence="3" id="KW-1185">Reference proteome</keyword>
<keyword evidence="1" id="KW-0812">Transmembrane</keyword>
<evidence type="ECO:0000313" key="3">
    <source>
        <dbReference type="Proteomes" id="UP000612362"/>
    </source>
</evidence>
<name>A0A8J3ID07_9CHLR</name>
<comment type="caution">
    <text evidence="2">The sequence shown here is derived from an EMBL/GenBank/DDBJ whole genome shotgun (WGS) entry which is preliminary data.</text>
</comment>
<dbReference type="EMBL" id="BNJF01000010">
    <property type="protein sequence ID" value="GHO50940.1"/>
    <property type="molecule type" value="Genomic_DNA"/>
</dbReference>
<accession>A0A8J3ID07</accession>
<dbReference type="AlphaFoldDB" id="A0A8J3ID07"/>
<proteinExistence type="predicted"/>
<organism evidence="2 3">
    <name type="scientific">Ktedonospora formicarum</name>
    <dbReference type="NCBI Taxonomy" id="2778364"/>
    <lineage>
        <taxon>Bacteria</taxon>
        <taxon>Bacillati</taxon>
        <taxon>Chloroflexota</taxon>
        <taxon>Ktedonobacteria</taxon>
        <taxon>Ktedonobacterales</taxon>
        <taxon>Ktedonobacteraceae</taxon>
        <taxon>Ktedonospora</taxon>
    </lineage>
</organism>
<dbReference type="RefSeq" id="WP_220199893.1">
    <property type="nucleotide sequence ID" value="NZ_BNJF01000010.1"/>
</dbReference>
<feature type="transmembrane region" description="Helical" evidence="1">
    <location>
        <begin position="24"/>
        <end position="49"/>
    </location>
</feature>
<evidence type="ECO:0000313" key="2">
    <source>
        <dbReference type="EMBL" id="GHO50940.1"/>
    </source>
</evidence>